<evidence type="ECO:0000256" key="5">
    <source>
        <dbReference type="ARBA" id="ARBA00022692"/>
    </source>
</evidence>
<dbReference type="Proteomes" id="UP000271624">
    <property type="component" value="Unassembled WGS sequence"/>
</dbReference>
<dbReference type="GO" id="GO:0009279">
    <property type="term" value="C:cell outer membrane"/>
    <property type="evidence" value="ECO:0007669"/>
    <property type="project" value="UniProtKB-SubCell"/>
</dbReference>
<proteinExistence type="inferred from homology"/>
<dbReference type="GO" id="GO:1990281">
    <property type="term" value="C:efflux pump complex"/>
    <property type="evidence" value="ECO:0007669"/>
    <property type="project" value="TreeGrafter"/>
</dbReference>
<dbReference type="InterPro" id="IPR003423">
    <property type="entry name" value="OMP_efflux"/>
</dbReference>
<comment type="caution">
    <text evidence="10">The sequence shown here is derived from an EMBL/GenBank/DDBJ whole genome shotgun (WGS) entry which is preliminary data.</text>
</comment>
<keyword evidence="8" id="KW-0175">Coiled coil</keyword>
<keyword evidence="4" id="KW-1134">Transmembrane beta strand</keyword>
<evidence type="ECO:0000313" key="10">
    <source>
        <dbReference type="EMBL" id="RUT04451.1"/>
    </source>
</evidence>
<evidence type="ECO:0000256" key="4">
    <source>
        <dbReference type="ARBA" id="ARBA00022452"/>
    </source>
</evidence>
<dbReference type="SUPFAM" id="SSF56954">
    <property type="entry name" value="Outer membrane efflux proteins (OEP)"/>
    <property type="match status" value="1"/>
</dbReference>
<comment type="similarity">
    <text evidence="2">Belongs to the outer membrane factor (OMF) (TC 1.B.17) family.</text>
</comment>
<evidence type="ECO:0000256" key="2">
    <source>
        <dbReference type="ARBA" id="ARBA00007613"/>
    </source>
</evidence>
<gene>
    <name evidence="10" type="ORF">DSM106972_046790</name>
</gene>
<organism evidence="10 11">
    <name type="scientific">Dulcicalothrix desertica PCC 7102</name>
    <dbReference type="NCBI Taxonomy" id="232991"/>
    <lineage>
        <taxon>Bacteria</taxon>
        <taxon>Bacillati</taxon>
        <taxon>Cyanobacteriota</taxon>
        <taxon>Cyanophyceae</taxon>
        <taxon>Nostocales</taxon>
        <taxon>Calotrichaceae</taxon>
        <taxon>Dulcicalothrix</taxon>
    </lineage>
</organism>
<dbReference type="InterPro" id="IPR051906">
    <property type="entry name" value="TolC-like"/>
</dbReference>
<dbReference type="PANTHER" id="PTHR30026">
    <property type="entry name" value="OUTER MEMBRANE PROTEIN TOLC"/>
    <property type="match status" value="1"/>
</dbReference>
<keyword evidence="5" id="KW-0812">Transmembrane</keyword>
<dbReference type="Pfam" id="PF02321">
    <property type="entry name" value="OEP"/>
    <property type="match status" value="2"/>
</dbReference>
<evidence type="ECO:0000256" key="7">
    <source>
        <dbReference type="ARBA" id="ARBA00023237"/>
    </source>
</evidence>
<evidence type="ECO:0000256" key="1">
    <source>
        <dbReference type="ARBA" id="ARBA00004442"/>
    </source>
</evidence>
<feature type="compositionally biased region" description="Pro residues" evidence="9">
    <location>
        <begin position="181"/>
        <end position="197"/>
    </location>
</feature>
<keyword evidence="11" id="KW-1185">Reference proteome</keyword>
<feature type="coiled-coil region" evidence="8">
    <location>
        <begin position="232"/>
        <end position="259"/>
    </location>
</feature>
<reference evidence="10" key="1">
    <citation type="submission" date="2018-12" db="EMBL/GenBank/DDBJ databases">
        <authorList>
            <person name="Will S."/>
            <person name="Neumann-Schaal M."/>
            <person name="Henke P."/>
        </authorList>
    </citation>
    <scope>NUCLEOTIDE SEQUENCE</scope>
    <source>
        <strain evidence="10">PCC 7102</strain>
    </source>
</reference>
<evidence type="ECO:0000256" key="3">
    <source>
        <dbReference type="ARBA" id="ARBA00022448"/>
    </source>
</evidence>
<dbReference type="Gene3D" id="1.20.1600.10">
    <property type="entry name" value="Outer membrane efflux proteins (OEP)"/>
    <property type="match status" value="1"/>
</dbReference>
<keyword evidence="7" id="KW-0998">Cell outer membrane</keyword>
<reference evidence="10" key="2">
    <citation type="journal article" date="2019" name="Genome Biol. Evol.">
        <title>Day and night: Metabolic profiles and evolutionary relationships of six axenic non-marine cyanobacteria.</title>
        <authorList>
            <person name="Will S.E."/>
            <person name="Henke P."/>
            <person name="Boedeker C."/>
            <person name="Huang S."/>
            <person name="Brinkmann H."/>
            <person name="Rohde M."/>
            <person name="Jarek M."/>
            <person name="Friedl T."/>
            <person name="Seufert S."/>
            <person name="Schumacher M."/>
            <person name="Overmann J."/>
            <person name="Neumann-Schaal M."/>
            <person name="Petersen J."/>
        </authorList>
    </citation>
    <scope>NUCLEOTIDE SEQUENCE [LARGE SCALE GENOMIC DNA]</scope>
    <source>
        <strain evidence="10">PCC 7102</strain>
    </source>
</reference>
<sequence>MLASHSSYANTAKIGEPTLVASGINIFDSIPVFKSNILHPQMVFDNTFVTKTINLQAPFQFNEIRAVNNPSSIISSKLIGSTDILWLEATSKKLIAKSATENDENLLLTLVEFYGEEPKELILNKLDILNLNIKDLVRHKNTTSEIMTVAQAPSKKLGAKALIETPTPAQNQIAQNTQQNVPPPRPTNPTPVAPPTIPSSGTREIPSYLNANPNPLQFPTRPEEVRLEGTQRITLNQALEAARRNNKQLQVALLQVERSQAAVREAQAALLPTLGLNANITRQRSAQSRLGSEAQIRENPAFADQFEGVQESTGFSGNAQFNYDLYTSGRRQAIIRQAEEQLRSDEFNLEVQSETIRLNVTNQYYDLQQADESVRINESAVENAQASLRDALALERAGVGTRFDVLQFQVDLANSQQQRTIAISQQQIAQRQLAATLSVPQSVNLSAADPVAIAGLWNQTLEASIIQALQNRPELQQQLAQRNIGEQQRRQALSALGPQISLVAQYNLLDQFQDQISVVDGYSVGVQASIPLYEGGAARARASQAQRAISIAETQFAEQRNQIRFQVEQAFSQLQSNLSNIQTANVALEQATEALRLARLRFQAGVGTQTDVINAQNRLTQSEGNRVTAILGYNRALATIQRAVTARGTR</sequence>
<evidence type="ECO:0000256" key="8">
    <source>
        <dbReference type="SAM" id="Coils"/>
    </source>
</evidence>
<dbReference type="AlphaFoldDB" id="A0A3S1IYF3"/>
<feature type="region of interest" description="Disordered" evidence="9">
    <location>
        <begin position="174"/>
        <end position="202"/>
    </location>
</feature>
<dbReference type="GO" id="GO:0015288">
    <property type="term" value="F:porin activity"/>
    <property type="evidence" value="ECO:0007669"/>
    <property type="project" value="TreeGrafter"/>
</dbReference>
<protein>
    <recommendedName>
        <fullName evidence="12">Transporter</fullName>
    </recommendedName>
</protein>
<name>A0A3S1IYF3_9CYAN</name>
<evidence type="ECO:0000313" key="11">
    <source>
        <dbReference type="Proteomes" id="UP000271624"/>
    </source>
</evidence>
<evidence type="ECO:0000256" key="6">
    <source>
        <dbReference type="ARBA" id="ARBA00023136"/>
    </source>
</evidence>
<dbReference type="EMBL" id="RSCL01000011">
    <property type="protein sequence ID" value="RUT04451.1"/>
    <property type="molecule type" value="Genomic_DNA"/>
</dbReference>
<dbReference type="GO" id="GO:0015562">
    <property type="term" value="F:efflux transmembrane transporter activity"/>
    <property type="evidence" value="ECO:0007669"/>
    <property type="project" value="InterPro"/>
</dbReference>
<evidence type="ECO:0000256" key="9">
    <source>
        <dbReference type="SAM" id="MobiDB-lite"/>
    </source>
</evidence>
<keyword evidence="3" id="KW-0813">Transport</keyword>
<comment type="subcellular location">
    <subcellularLocation>
        <location evidence="1">Cell outer membrane</location>
    </subcellularLocation>
</comment>
<keyword evidence="6" id="KW-0472">Membrane</keyword>
<dbReference type="PANTHER" id="PTHR30026:SF21">
    <property type="entry name" value="SLR1270 PROTEIN"/>
    <property type="match status" value="1"/>
</dbReference>
<accession>A0A3S1IYF3</accession>
<evidence type="ECO:0008006" key="12">
    <source>
        <dbReference type="Google" id="ProtNLM"/>
    </source>
</evidence>